<keyword evidence="1" id="KW-0472">Membrane</keyword>
<keyword evidence="3" id="KW-1185">Reference proteome</keyword>
<dbReference type="EMBL" id="CP031229">
    <property type="protein sequence ID" value="AXH97062.1"/>
    <property type="molecule type" value="Genomic_DNA"/>
</dbReference>
<feature type="transmembrane region" description="Helical" evidence="1">
    <location>
        <begin position="249"/>
        <end position="269"/>
    </location>
</feature>
<feature type="transmembrane region" description="Helical" evidence="1">
    <location>
        <begin position="186"/>
        <end position="208"/>
    </location>
</feature>
<name>A0A345NPV4_9MICO</name>
<feature type="transmembrane region" description="Helical" evidence="1">
    <location>
        <begin position="683"/>
        <end position="713"/>
    </location>
</feature>
<dbReference type="KEGG" id="orn:DV701_13880"/>
<feature type="transmembrane region" description="Helical" evidence="1">
    <location>
        <begin position="281"/>
        <end position="301"/>
    </location>
</feature>
<keyword evidence="1" id="KW-1133">Transmembrane helix</keyword>
<evidence type="ECO:0000256" key="1">
    <source>
        <dbReference type="SAM" id="Phobius"/>
    </source>
</evidence>
<feature type="transmembrane region" description="Helical" evidence="1">
    <location>
        <begin position="20"/>
        <end position="45"/>
    </location>
</feature>
<feature type="transmembrane region" description="Helical" evidence="1">
    <location>
        <begin position="220"/>
        <end position="237"/>
    </location>
</feature>
<keyword evidence="1" id="KW-0812">Transmembrane</keyword>
<dbReference type="AlphaFoldDB" id="A0A345NPV4"/>
<feature type="transmembrane region" description="Helical" evidence="1">
    <location>
        <begin position="393"/>
        <end position="421"/>
    </location>
</feature>
<evidence type="ECO:0000313" key="3">
    <source>
        <dbReference type="Proteomes" id="UP000253790"/>
    </source>
</evidence>
<sequence>MTFWLVGRLWRGAGPVQWALTAVLVATTALAAVVLLAMASVPAAFQSQEDRLAWTQFPRDWTAQADPETTADYIYVYPVVDYIADQRVTVVNVATHGEGVAPPAGIPEFPAPGETLISPALQDALAQHPEVSRRYGRVVGGITAESLLGPNHLMAVRGDTEQQLDPVAVPITELSAEAAAVSSTTLTLLLSLAGVALLVPPLLLAYTATSALTQAHRRRMANLVIAGAPAAIIRRIVAGEALIASSLGILVGGATFFVLRPALAGLLVGEPAPFSRDLAPAWPLVLMIAVGLPLIVVGIGLRTARSAVHQPLVSTITAREQTRSGRPAAVGVLLFASALTLGWVGIFTGTRQTLLLMALGGAGLVLVLPWLVRRTGQWMLASRRPALVLSGGWLEAAPWSTARGVAAASLAVFVATVFVMLNPTAVAAVPDPVIQQAPGTITIEARAASADQVSALVDDLRQITGVQAAAPVIEGTVQTGQHPLTTWIGDCRQIATAAELAELDCGDSSAAWTTSAAEAALQDPALQVTGLAPATLRSLTAAPDPNEAESLPVPAATPELRTAIAATDRPHLIIDPARAGLDVSHFRPTLVLVRTTDPQALAHIRTAALTTDPTAQIATRATSQEGYDGQLRQYYSIMLWGAIGTFLTAAAALFASALTGIARRSTSTAVLQAMGTPTRTLRAAVCLSVSAPMALVTALALLVGISCASSLLYTLSSPTGTGLIGLWPLVPAMILATAAGATAALAIPKSARLNELPGE</sequence>
<protein>
    <recommendedName>
        <fullName evidence="4">FtsX-like permease family protein</fullName>
    </recommendedName>
</protein>
<feature type="transmembrane region" description="Helical" evidence="1">
    <location>
        <begin position="637"/>
        <end position="662"/>
    </location>
</feature>
<organism evidence="2 3">
    <name type="scientific">Ornithinimicrobium avium</name>
    <dbReference type="NCBI Taxonomy" id="2283195"/>
    <lineage>
        <taxon>Bacteria</taxon>
        <taxon>Bacillati</taxon>
        <taxon>Actinomycetota</taxon>
        <taxon>Actinomycetes</taxon>
        <taxon>Micrococcales</taxon>
        <taxon>Ornithinimicrobiaceae</taxon>
        <taxon>Ornithinimicrobium</taxon>
    </lineage>
</organism>
<dbReference type="OrthoDB" id="4871813at2"/>
<proteinExistence type="predicted"/>
<accession>A0A345NPV4</accession>
<feature type="transmembrane region" description="Helical" evidence="1">
    <location>
        <begin position="328"/>
        <end position="348"/>
    </location>
</feature>
<gene>
    <name evidence="2" type="ORF">DV701_13880</name>
</gene>
<evidence type="ECO:0000313" key="2">
    <source>
        <dbReference type="EMBL" id="AXH97062.1"/>
    </source>
</evidence>
<dbReference type="Proteomes" id="UP000253790">
    <property type="component" value="Chromosome"/>
</dbReference>
<feature type="transmembrane region" description="Helical" evidence="1">
    <location>
        <begin position="354"/>
        <end position="372"/>
    </location>
</feature>
<evidence type="ECO:0008006" key="4">
    <source>
        <dbReference type="Google" id="ProtNLM"/>
    </source>
</evidence>
<reference evidence="2 3" key="1">
    <citation type="submission" date="2018-07" db="EMBL/GenBank/DDBJ databases">
        <title>Complete genome sequencing of Ornithinimicrobium sp. AMA3305.</title>
        <authorList>
            <person name="Bae J.-W."/>
        </authorList>
    </citation>
    <scope>NUCLEOTIDE SEQUENCE [LARGE SCALE GENOMIC DNA]</scope>
    <source>
        <strain evidence="2 3">AMA3305</strain>
    </source>
</reference>
<dbReference type="RefSeq" id="WP_114929083.1">
    <property type="nucleotide sequence ID" value="NZ_CP031229.1"/>
</dbReference>
<feature type="transmembrane region" description="Helical" evidence="1">
    <location>
        <begin position="725"/>
        <end position="747"/>
    </location>
</feature>